<gene>
    <name evidence="7" type="ORF">H8693_05305</name>
</gene>
<feature type="transmembrane region" description="Helical" evidence="6">
    <location>
        <begin position="426"/>
        <end position="449"/>
    </location>
</feature>
<dbReference type="GO" id="GO:0005886">
    <property type="term" value="C:plasma membrane"/>
    <property type="evidence" value="ECO:0007669"/>
    <property type="project" value="UniProtKB-SubCell"/>
</dbReference>
<feature type="transmembrane region" description="Helical" evidence="6">
    <location>
        <begin position="51"/>
        <end position="71"/>
    </location>
</feature>
<name>A0A926DHR7_9FIRM</name>
<comment type="caution">
    <text evidence="7">The sequence shown here is derived from an EMBL/GenBank/DDBJ whole genome shotgun (WGS) entry which is preliminary data.</text>
</comment>
<evidence type="ECO:0000256" key="4">
    <source>
        <dbReference type="ARBA" id="ARBA00022989"/>
    </source>
</evidence>
<feature type="transmembrane region" description="Helical" evidence="6">
    <location>
        <begin position="185"/>
        <end position="207"/>
    </location>
</feature>
<keyword evidence="8" id="KW-1185">Reference proteome</keyword>
<keyword evidence="5 6" id="KW-0472">Membrane</keyword>
<comment type="subcellular location">
    <subcellularLocation>
        <location evidence="1">Cell membrane</location>
        <topology evidence="1">Multi-pass membrane protein</topology>
    </subcellularLocation>
</comment>
<dbReference type="RefSeq" id="WP_249280124.1">
    <property type="nucleotide sequence ID" value="NZ_JACRSS010000002.1"/>
</dbReference>
<protein>
    <submittedName>
        <fullName evidence="7">Polysaccharide biosynthesis protein</fullName>
    </submittedName>
</protein>
<evidence type="ECO:0000256" key="5">
    <source>
        <dbReference type="ARBA" id="ARBA00023136"/>
    </source>
</evidence>
<feature type="transmembrane region" description="Helical" evidence="6">
    <location>
        <begin position="162"/>
        <end position="179"/>
    </location>
</feature>
<evidence type="ECO:0000256" key="6">
    <source>
        <dbReference type="SAM" id="Phobius"/>
    </source>
</evidence>
<evidence type="ECO:0000256" key="2">
    <source>
        <dbReference type="ARBA" id="ARBA00022475"/>
    </source>
</evidence>
<dbReference type="EMBL" id="JACRSS010000002">
    <property type="protein sequence ID" value="MBC8538348.1"/>
    <property type="molecule type" value="Genomic_DNA"/>
</dbReference>
<feature type="transmembrane region" description="Helical" evidence="6">
    <location>
        <begin position="122"/>
        <end position="141"/>
    </location>
</feature>
<proteinExistence type="predicted"/>
<accession>A0A926DHR7</accession>
<feature type="transmembrane region" description="Helical" evidence="6">
    <location>
        <begin position="92"/>
        <end position="116"/>
    </location>
</feature>
<evidence type="ECO:0000256" key="1">
    <source>
        <dbReference type="ARBA" id="ARBA00004651"/>
    </source>
</evidence>
<feature type="transmembrane region" description="Helical" evidence="6">
    <location>
        <begin position="323"/>
        <end position="342"/>
    </location>
</feature>
<dbReference type="CDD" id="cd13124">
    <property type="entry name" value="MATE_SpoVB_like"/>
    <property type="match status" value="1"/>
</dbReference>
<feature type="transmembrane region" description="Helical" evidence="6">
    <location>
        <begin position="282"/>
        <end position="302"/>
    </location>
</feature>
<sequence>MTAKSKSFVKGAAILAVSGIICKVVGAVYRIPLSNMIGQEGMGNYQMVYPVYSLLLVLSTSGLPIAISKLVSEKRARGDIEGARRVYHVSMVSLVILGLVTSLALFAAGDLLAVAFGMPSAAISFKIIAPSLIFVAVVSAYRGYFQGMQMMTPTAVSQVVEQICKLLAGLYFAGQWVSYGPEYGAAGAILGVTIGEGVSFVMMFCFFHGHRHKQHYKPLGRERGKFRETLEQVARIALPVTVGSCVMPIVSAIDSMVVMRVLTGSGYTQAAASSLFGLLNGFVHPLVNMPAVFSGAVAISLVPAISAARAQKRRELVGYQTSFGLRLSILIGLPCAVGFFLLAEPILGTLYHSLSPDDLTRAAGLLRLMCPGIFFLSVIQIQTGVLQGMGKTVIPVLNMAFGSVVKVFLGVALIRIPSVNIEGAAIGSMVCFALAALLNTSAAMGYGGVRWNTRELLLRPLLATAGMGAGLLVLYRVLTPLGQGKALILSVLASAVIYAILLLITGCIRREDMRYFPGGGRIAGVMQKTGIWR</sequence>
<dbReference type="InterPro" id="IPR002797">
    <property type="entry name" value="Polysacc_synth"/>
</dbReference>
<feature type="transmembrane region" description="Helical" evidence="6">
    <location>
        <begin position="456"/>
        <end position="475"/>
    </location>
</feature>
<keyword evidence="2" id="KW-1003">Cell membrane</keyword>
<feature type="transmembrane region" description="Helical" evidence="6">
    <location>
        <begin position="362"/>
        <end position="381"/>
    </location>
</feature>
<dbReference type="PIRSF" id="PIRSF038958">
    <property type="entry name" value="PG_synth_SpoVB"/>
    <property type="match status" value="1"/>
</dbReference>
<dbReference type="InterPro" id="IPR050833">
    <property type="entry name" value="Poly_Biosynth_Transport"/>
</dbReference>
<evidence type="ECO:0000256" key="3">
    <source>
        <dbReference type="ARBA" id="ARBA00022692"/>
    </source>
</evidence>
<dbReference type="Proteomes" id="UP000617951">
    <property type="component" value="Unassembled WGS sequence"/>
</dbReference>
<feature type="transmembrane region" description="Helical" evidence="6">
    <location>
        <begin position="236"/>
        <end position="262"/>
    </location>
</feature>
<dbReference type="PANTHER" id="PTHR30250:SF21">
    <property type="entry name" value="LIPID II FLIPPASE MURJ"/>
    <property type="match status" value="1"/>
</dbReference>
<feature type="transmembrane region" description="Helical" evidence="6">
    <location>
        <begin position="487"/>
        <end position="508"/>
    </location>
</feature>
<organism evidence="7 8">
    <name type="scientific">Guopingia tenuis</name>
    <dbReference type="NCBI Taxonomy" id="2763656"/>
    <lineage>
        <taxon>Bacteria</taxon>
        <taxon>Bacillati</taxon>
        <taxon>Bacillota</taxon>
        <taxon>Clostridia</taxon>
        <taxon>Christensenellales</taxon>
        <taxon>Christensenellaceae</taxon>
        <taxon>Guopingia</taxon>
    </lineage>
</organism>
<evidence type="ECO:0000313" key="7">
    <source>
        <dbReference type="EMBL" id="MBC8538348.1"/>
    </source>
</evidence>
<dbReference type="AlphaFoldDB" id="A0A926DHR7"/>
<feature type="transmembrane region" description="Helical" evidence="6">
    <location>
        <begin position="393"/>
        <end position="414"/>
    </location>
</feature>
<reference evidence="7" key="1">
    <citation type="submission" date="2020-08" db="EMBL/GenBank/DDBJ databases">
        <title>Genome public.</title>
        <authorList>
            <person name="Liu C."/>
            <person name="Sun Q."/>
        </authorList>
    </citation>
    <scope>NUCLEOTIDE SEQUENCE</scope>
    <source>
        <strain evidence="7">NSJ-63</strain>
    </source>
</reference>
<dbReference type="InterPro" id="IPR024923">
    <property type="entry name" value="PG_synth_SpoVB"/>
</dbReference>
<evidence type="ECO:0000313" key="8">
    <source>
        <dbReference type="Proteomes" id="UP000617951"/>
    </source>
</evidence>
<dbReference type="PANTHER" id="PTHR30250">
    <property type="entry name" value="PST FAMILY PREDICTED COLANIC ACID TRANSPORTER"/>
    <property type="match status" value="1"/>
</dbReference>
<keyword evidence="4 6" id="KW-1133">Transmembrane helix</keyword>
<dbReference type="Pfam" id="PF01943">
    <property type="entry name" value="Polysacc_synt"/>
    <property type="match status" value="1"/>
</dbReference>
<feature type="transmembrane region" description="Helical" evidence="6">
    <location>
        <begin position="12"/>
        <end position="31"/>
    </location>
</feature>
<keyword evidence="3 6" id="KW-0812">Transmembrane</keyword>